<evidence type="ECO:0008006" key="4">
    <source>
        <dbReference type="Google" id="ProtNLM"/>
    </source>
</evidence>
<name>S6G6R0_9MOLU</name>
<dbReference type="InterPro" id="IPR005046">
    <property type="entry name" value="DUF285"/>
</dbReference>
<dbReference type="Proteomes" id="UP000015348">
    <property type="component" value="Unassembled WGS sequence"/>
</dbReference>
<accession>S6G6R0</accession>
<dbReference type="AlphaFoldDB" id="S6G6R0"/>
<dbReference type="Pfam" id="PF03382">
    <property type="entry name" value="DUF285"/>
    <property type="match status" value="1"/>
</dbReference>
<dbReference type="eggNOG" id="COG2831">
    <property type="taxonomic scope" value="Bacteria"/>
</dbReference>
<feature type="coiled-coil region" evidence="1">
    <location>
        <begin position="5"/>
        <end position="32"/>
    </location>
</feature>
<protein>
    <recommendedName>
        <fullName evidence="4">PARCEL domain-containing protein</fullName>
    </recommendedName>
</protein>
<keyword evidence="1" id="KW-0175">Coiled coil</keyword>
<gene>
    <name evidence="2" type="ORF">MYEA_6580</name>
</gene>
<organism evidence="2 3">
    <name type="scientific">Mycoplasma yeatsii 13926</name>
    <dbReference type="NCBI Taxonomy" id="1188240"/>
    <lineage>
        <taxon>Bacteria</taxon>
        <taxon>Bacillati</taxon>
        <taxon>Mycoplasmatota</taxon>
        <taxon>Mollicutes</taxon>
        <taxon>Mycoplasmataceae</taxon>
        <taxon>Mycoplasma</taxon>
    </lineage>
</organism>
<dbReference type="PATRIC" id="fig|1188240.3.peg.650"/>
<comment type="caution">
    <text evidence="2">The sequence shown here is derived from an EMBL/GenBank/DDBJ whole genome shotgun (WGS) entry which is preliminary data.</text>
</comment>
<reference evidence="2 3" key="1">
    <citation type="journal article" date="2013" name="Genome Announc.">
        <title>Draft Genome Sequences of Mycoplasma auris and Mycoplasma yeatsii, Two Species of the Ear Canal of Caprinae.</title>
        <authorList>
            <person name="Dordet-Frisoni E."/>
            <person name="Baranowski E."/>
            <person name="Barre A."/>
            <person name="Blanchard A."/>
            <person name="Breton M."/>
            <person name="Couture C."/>
            <person name="Dupuy V."/>
            <person name="Gaurivaud P."/>
            <person name="Jacob D."/>
            <person name="Lemaitre C."/>
            <person name="Manso-Silvan L."/>
            <person name="Nikolski M."/>
            <person name="Nouvel L.X."/>
            <person name="Poumarat F."/>
            <person name="Sirand-Pugnet P."/>
            <person name="Thebault P."/>
            <person name="Theil S."/>
            <person name="Thiaucourt F."/>
            <person name="Citti C."/>
            <person name="Tardy F."/>
        </authorList>
    </citation>
    <scope>NUCLEOTIDE SEQUENCE [LARGE SCALE GENOMIC DNA]</scope>
    <source>
        <strain evidence="2 3">13926</strain>
    </source>
</reference>
<dbReference type="RefSeq" id="WP_004429797.1">
    <property type="nucleotide sequence ID" value="NZ_AORK01000027.1"/>
</dbReference>
<evidence type="ECO:0000313" key="2">
    <source>
        <dbReference type="EMBL" id="EOA06958.1"/>
    </source>
</evidence>
<evidence type="ECO:0000256" key="1">
    <source>
        <dbReference type="SAM" id="Coils"/>
    </source>
</evidence>
<evidence type="ECO:0000313" key="3">
    <source>
        <dbReference type="Proteomes" id="UP000015348"/>
    </source>
</evidence>
<dbReference type="EMBL" id="AORK01000027">
    <property type="protein sequence ID" value="EOA06958.1"/>
    <property type="molecule type" value="Genomic_DNA"/>
</dbReference>
<sequence>MQEEVDNIDARIQELNDKIEFNENLINDQVEQLINVEANESVIRDIVLKAWTSKIQPTIWAREKCENLLERFEKVSGFKLELENPNERSNFIENNNKSNNNILKVKLNSINFDLPSVVVFPASREKRESQNVLEQIGYNDDGKIEQISPNIIQVPEQLPWFITNLDNAFQFTQAEEIKNLDKWDTSNVTSMQEMFSETSTFNQSLDRWNVSKVRNFRKMLWSASNFKKSIASWNIDESATTDNFMNVNVPIYQTRNSFSYVSHLATKTARF</sequence>
<proteinExistence type="predicted"/>